<dbReference type="GO" id="GO:0032467">
    <property type="term" value="P:positive regulation of cytokinesis"/>
    <property type="evidence" value="ECO:0007669"/>
    <property type="project" value="InterPro"/>
</dbReference>
<name>A0A8C6DW90_MOSMO</name>
<reference evidence="2" key="2">
    <citation type="submission" date="2025-09" db="UniProtKB">
        <authorList>
            <consortium name="Ensembl"/>
        </authorList>
    </citation>
    <scope>IDENTIFICATION</scope>
</reference>
<sequence>MADNLDEFIEERKAKLARDKAELESDPPYMEMKGKASEKLSENSKILISMAKENIPPNSQQTRGSLGIDFGLSLPLGEDYEQKKHKLKEELRQDYRRYLTQKNFLSTSETDPSTLGVSLPIGERLSAKERLKLERNKEYNQFLRDKEESTEKFRQVEKSTEQKNQRSKKPISQVKPDLPSQIQSSCENSEGPRKDVLTLSEAYEELLNQRRLEEDKYRKLDDEIELRNNRRVIKKTDEEVGVSNKKHQRFDSKTDIPDRRFHRFNEDRAFDKHTLAWKIPWTEEPGRLLRVRHD</sequence>
<dbReference type="Ensembl" id="ENSMMST00000022594.1">
    <property type="protein sequence ID" value="ENSMMSP00000020481.1"/>
    <property type="gene ID" value="ENSMMSG00000015389.1"/>
</dbReference>
<dbReference type="PANTHER" id="PTHR21616">
    <property type="entry name" value="CENTROSOME SPINDLE POLE ASSOCIATED PROTEIN"/>
    <property type="match status" value="1"/>
</dbReference>
<dbReference type="InterPro" id="IPR026708">
    <property type="entry name" value="CSPP1"/>
</dbReference>
<feature type="region of interest" description="Disordered" evidence="1">
    <location>
        <begin position="146"/>
        <end position="194"/>
    </location>
</feature>
<dbReference type="GO" id="GO:0005874">
    <property type="term" value="C:microtubule"/>
    <property type="evidence" value="ECO:0007669"/>
    <property type="project" value="InterPro"/>
</dbReference>
<dbReference type="Proteomes" id="UP000694544">
    <property type="component" value="Unplaced"/>
</dbReference>
<dbReference type="GO" id="GO:0000922">
    <property type="term" value="C:spindle pole"/>
    <property type="evidence" value="ECO:0007669"/>
    <property type="project" value="InterPro"/>
</dbReference>
<dbReference type="AlphaFoldDB" id="A0A8C6DW90"/>
<organism evidence="2 3">
    <name type="scientific">Moschus moschiferus</name>
    <name type="common">Siberian musk deer</name>
    <name type="synonym">Moschus sibiricus</name>
    <dbReference type="NCBI Taxonomy" id="68415"/>
    <lineage>
        <taxon>Eukaryota</taxon>
        <taxon>Metazoa</taxon>
        <taxon>Chordata</taxon>
        <taxon>Craniata</taxon>
        <taxon>Vertebrata</taxon>
        <taxon>Euteleostomi</taxon>
        <taxon>Mammalia</taxon>
        <taxon>Eutheria</taxon>
        <taxon>Laurasiatheria</taxon>
        <taxon>Artiodactyla</taxon>
        <taxon>Ruminantia</taxon>
        <taxon>Pecora</taxon>
        <taxon>Moschidae</taxon>
        <taxon>Moschus</taxon>
    </lineage>
</organism>
<protein>
    <recommendedName>
        <fullName evidence="4">Centrosome and spindle pole-associated protein 1</fullName>
    </recommendedName>
</protein>
<evidence type="ECO:0000313" key="2">
    <source>
        <dbReference type="Ensembl" id="ENSMMSP00000020481.1"/>
    </source>
</evidence>
<feature type="region of interest" description="Disordered" evidence="1">
    <location>
        <begin position="17"/>
        <end position="37"/>
    </location>
</feature>
<accession>A0A8C6DW90</accession>
<evidence type="ECO:0000313" key="3">
    <source>
        <dbReference type="Proteomes" id="UP000694544"/>
    </source>
</evidence>
<keyword evidence="3" id="KW-1185">Reference proteome</keyword>
<feature type="compositionally biased region" description="Basic and acidic residues" evidence="1">
    <location>
        <begin position="146"/>
        <end position="164"/>
    </location>
</feature>
<dbReference type="GO" id="GO:0005813">
    <property type="term" value="C:centrosome"/>
    <property type="evidence" value="ECO:0007669"/>
    <property type="project" value="InterPro"/>
</dbReference>
<evidence type="ECO:0000256" key="1">
    <source>
        <dbReference type="SAM" id="MobiDB-lite"/>
    </source>
</evidence>
<dbReference type="PANTHER" id="PTHR21616:SF2">
    <property type="entry name" value="CENTROSOME AND SPINDLE POLE-ASSOCIATED PROTEIN 1"/>
    <property type="match status" value="1"/>
</dbReference>
<dbReference type="GeneTree" id="ENSGT00390000015084"/>
<evidence type="ECO:0008006" key="4">
    <source>
        <dbReference type="Google" id="ProtNLM"/>
    </source>
</evidence>
<reference evidence="2" key="1">
    <citation type="submission" date="2025-08" db="UniProtKB">
        <authorList>
            <consortium name="Ensembl"/>
        </authorList>
    </citation>
    <scope>IDENTIFICATION</scope>
</reference>
<proteinExistence type="predicted"/>